<evidence type="ECO:0000256" key="7">
    <source>
        <dbReference type="SAM" id="Phobius"/>
    </source>
</evidence>
<evidence type="ECO:0000259" key="8">
    <source>
        <dbReference type="Pfam" id="PF02706"/>
    </source>
</evidence>
<evidence type="ECO:0000256" key="5">
    <source>
        <dbReference type="ARBA" id="ARBA00022989"/>
    </source>
</evidence>
<dbReference type="RefSeq" id="WP_137020615.1">
    <property type="nucleotide sequence ID" value="NZ_SZNS01000116.1"/>
</dbReference>
<comment type="subcellular location">
    <subcellularLocation>
        <location evidence="1">Cell membrane</location>
        <topology evidence="1">Multi-pass membrane protein</topology>
    </subcellularLocation>
</comment>
<evidence type="ECO:0000256" key="3">
    <source>
        <dbReference type="ARBA" id="ARBA00022475"/>
    </source>
</evidence>
<dbReference type="InterPro" id="IPR003856">
    <property type="entry name" value="LPS_length_determ_N"/>
</dbReference>
<keyword evidence="4 7" id="KW-0812">Transmembrane</keyword>
<dbReference type="EMBL" id="SZNT01000092">
    <property type="protein sequence ID" value="TKH13087.1"/>
    <property type="molecule type" value="Genomic_DNA"/>
</dbReference>
<dbReference type="OrthoDB" id="2360475at2"/>
<dbReference type="PANTHER" id="PTHR32309">
    <property type="entry name" value="TYROSINE-PROTEIN KINASE"/>
    <property type="match status" value="1"/>
</dbReference>
<keyword evidence="6 7" id="KW-0472">Membrane</keyword>
<sequence>MRETLNIKDLFQMVKKRILLIIIITTVITTITGIVSFFILPPVYQASTQILVNQSKEKSELYNVGEIQTNIQLIETYSEIIKSPMMLEKVKGRLNLDISNAALSEKIKIVSNGNSQIFTIKVEGADPKIAVSVASAITDIFQDEIKTLMNVDNVNVLSKATIGDNSSPIKPNPIMNTIVASFAGLIISLILTFMIEFFDKTIKVESDIEEHLKIPMLGIVNLMENKKKNGNYKSVITTSRGEKLDTQ</sequence>
<organism evidence="9 10">
    <name type="scientific">Peribacillus simplex</name>
    <dbReference type="NCBI Taxonomy" id="1478"/>
    <lineage>
        <taxon>Bacteria</taxon>
        <taxon>Bacillati</taxon>
        <taxon>Bacillota</taxon>
        <taxon>Bacilli</taxon>
        <taxon>Bacillales</taxon>
        <taxon>Bacillaceae</taxon>
        <taxon>Peribacillus</taxon>
    </lineage>
</organism>
<evidence type="ECO:0000256" key="4">
    <source>
        <dbReference type="ARBA" id="ARBA00022692"/>
    </source>
</evidence>
<gene>
    <name evidence="9" type="ORF">FC678_08195</name>
</gene>
<accession>A0A9X9ETC4</accession>
<evidence type="ECO:0000313" key="10">
    <source>
        <dbReference type="Proteomes" id="UP000309170"/>
    </source>
</evidence>
<dbReference type="GO" id="GO:0005886">
    <property type="term" value="C:plasma membrane"/>
    <property type="evidence" value="ECO:0007669"/>
    <property type="project" value="UniProtKB-SubCell"/>
</dbReference>
<proteinExistence type="inferred from homology"/>
<reference evidence="9 10" key="1">
    <citation type="journal article" date="2019" name="Environ. Microbiol.">
        <title>An active ?-lactamase is a part of an orchestrated cell wall stress resistance network of Bacillus subtilis and related rhizosphere species.</title>
        <authorList>
            <person name="Bucher T."/>
            <person name="Keren-Paz A."/>
            <person name="Hausser J."/>
            <person name="Olender T."/>
            <person name="Cytryn E."/>
            <person name="Kolodkin-Gal I."/>
        </authorList>
    </citation>
    <scope>NUCLEOTIDE SEQUENCE [LARGE SCALE GENOMIC DNA]</scope>
    <source>
        <strain evidence="9 10">I4</strain>
    </source>
</reference>
<dbReference type="AlphaFoldDB" id="A0A9X9ETC4"/>
<name>A0A9X9ETC4_9BACI</name>
<feature type="transmembrane region" description="Helical" evidence="7">
    <location>
        <begin position="174"/>
        <end position="195"/>
    </location>
</feature>
<comment type="similarity">
    <text evidence="2">Belongs to the CpsC/CapA family.</text>
</comment>
<keyword evidence="5 7" id="KW-1133">Transmembrane helix</keyword>
<dbReference type="GO" id="GO:0004713">
    <property type="term" value="F:protein tyrosine kinase activity"/>
    <property type="evidence" value="ECO:0007669"/>
    <property type="project" value="TreeGrafter"/>
</dbReference>
<comment type="caution">
    <text evidence="9">The sequence shown here is derived from an EMBL/GenBank/DDBJ whole genome shotgun (WGS) entry which is preliminary data.</text>
</comment>
<feature type="transmembrane region" description="Helical" evidence="7">
    <location>
        <begin position="18"/>
        <end position="40"/>
    </location>
</feature>
<evidence type="ECO:0000256" key="6">
    <source>
        <dbReference type="ARBA" id="ARBA00023136"/>
    </source>
</evidence>
<dbReference type="Pfam" id="PF02706">
    <property type="entry name" value="Wzz"/>
    <property type="match status" value="1"/>
</dbReference>
<evidence type="ECO:0000313" key="9">
    <source>
        <dbReference type="EMBL" id="TKH13087.1"/>
    </source>
</evidence>
<dbReference type="InterPro" id="IPR050445">
    <property type="entry name" value="Bact_polysacc_biosynth/exp"/>
</dbReference>
<keyword evidence="3" id="KW-1003">Cell membrane</keyword>
<evidence type="ECO:0000256" key="2">
    <source>
        <dbReference type="ARBA" id="ARBA00006683"/>
    </source>
</evidence>
<protein>
    <submittedName>
        <fullName evidence="9">Capsular biosynthesis protein</fullName>
    </submittedName>
</protein>
<dbReference type="PANTHER" id="PTHR32309:SF13">
    <property type="entry name" value="FERRIC ENTEROBACTIN TRANSPORT PROTEIN FEPE"/>
    <property type="match status" value="1"/>
</dbReference>
<dbReference type="Proteomes" id="UP000309170">
    <property type="component" value="Unassembled WGS sequence"/>
</dbReference>
<feature type="domain" description="Polysaccharide chain length determinant N-terminal" evidence="8">
    <location>
        <begin position="4"/>
        <end position="90"/>
    </location>
</feature>
<evidence type="ECO:0000256" key="1">
    <source>
        <dbReference type="ARBA" id="ARBA00004651"/>
    </source>
</evidence>